<dbReference type="InterPro" id="IPR006201">
    <property type="entry name" value="Neur_channel"/>
</dbReference>
<dbReference type="GO" id="GO:0016020">
    <property type="term" value="C:membrane"/>
    <property type="evidence" value="ECO:0007669"/>
    <property type="project" value="UniProtKB-SubCell"/>
</dbReference>
<comment type="subcellular location">
    <subcellularLocation>
        <location evidence="1">Membrane</location>
        <topology evidence="1">Multi-pass membrane protein</topology>
    </subcellularLocation>
</comment>
<dbReference type="Pfam" id="PF02931">
    <property type="entry name" value="Neur_chan_LBD"/>
    <property type="match status" value="2"/>
</dbReference>
<gene>
    <name evidence="4" type="ORF">NP493_126g11049</name>
</gene>
<evidence type="ECO:0000256" key="1">
    <source>
        <dbReference type="ARBA" id="ARBA00004141"/>
    </source>
</evidence>
<dbReference type="GO" id="GO:0005230">
    <property type="term" value="F:extracellular ligand-gated monoatomic ion channel activity"/>
    <property type="evidence" value="ECO:0007669"/>
    <property type="project" value="InterPro"/>
</dbReference>
<dbReference type="InterPro" id="IPR018000">
    <property type="entry name" value="Neurotransmitter_ion_chnl_CS"/>
</dbReference>
<evidence type="ECO:0000256" key="2">
    <source>
        <dbReference type="ARBA" id="ARBA00023136"/>
    </source>
</evidence>
<dbReference type="AlphaFoldDB" id="A0AAD9UGJ6"/>
<evidence type="ECO:0000259" key="3">
    <source>
        <dbReference type="Pfam" id="PF02931"/>
    </source>
</evidence>
<dbReference type="Proteomes" id="UP001209878">
    <property type="component" value="Unassembled WGS sequence"/>
</dbReference>
<keyword evidence="5" id="KW-1185">Reference proteome</keyword>
<feature type="domain" description="Neurotransmitter-gated ion-channel ligand-binding" evidence="3">
    <location>
        <begin position="67"/>
        <end position="114"/>
    </location>
</feature>
<comment type="caution">
    <text evidence="4">The sequence shown here is derived from an EMBL/GenBank/DDBJ whole genome shotgun (WGS) entry which is preliminary data.</text>
</comment>
<evidence type="ECO:0000313" key="4">
    <source>
        <dbReference type="EMBL" id="KAK2188688.1"/>
    </source>
</evidence>
<dbReference type="InterPro" id="IPR006202">
    <property type="entry name" value="Neur_chan_lig-bd"/>
</dbReference>
<feature type="domain" description="Neurotransmitter-gated ion-channel ligand-binding" evidence="3">
    <location>
        <begin position="19"/>
        <end position="59"/>
    </location>
</feature>
<evidence type="ECO:0000313" key="5">
    <source>
        <dbReference type="Proteomes" id="UP001209878"/>
    </source>
</evidence>
<proteinExistence type="predicted"/>
<accession>A0AAD9UGJ6</accession>
<dbReference type="EMBL" id="JAODUO010000126">
    <property type="protein sequence ID" value="KAK2188688.1"/>
    <property type="molecule type" value="Genomic_DNA"/>
</dbReference>
<dbReference type="GO" id="GO:0004888">
    <property type="term" value="F:transmembrane signaling receptor activity"/>
    <property type="evidence" value="ECO:0007669"/>
    <property type="project" value="InterPro"/>
</dbReference>
<dbReference type="PROSITE" id="PS00236">
    <property type="entry name" value="NEUROTR_ION_CHANNEL"/>
    <property type="match status" value="1"/>
</dbReference>
<sequence>MDVRVKGQRRRCPCVGKKILLGIALRRIVELEEHSQTVTVNVWMRQYWRDDAMVWDPASELKTMYGDMEVSMSYDGNVTYHYPAVYRITCTIDIAYYPFDQQTCVLTLPAWARSLFLHKMARLVGMSRQITDDEEHNIKLTTHESQIEIVLAKPPISSEATLSSDLSSPSSDSSGLAFRKSDLATPIHIGESGDTTFGHARVHARRSTTVLPMFESMPNNEMLLLRIYRRLEDFRIRLAQKVNG</sequence>
<dbReference type="PANTHER" id="PTHR18945">
    <property type="entry name" value="NEUROTRANSMITTER GATED ION CHANNEL"/>
    <property type="match status" value="1"/>
</dbReference>
<name>A0AAD9UGJ6_RIDPI</name>
<organism evidence="4 5">
    <name type="scientific">Ridgeia piscesae</name>
    <name type="common">Tubeworm</name>
    <dbReference type="NCBI Taxonomy" id="27915"/>
    <lineage>
        <taxon>Eukaryota</taxon>
        <taxon>Metazoa</taxon>
        <taxon>Spiralia</taxon>
        <taxon>Lophotrochozoa</taxon>
        <taxon>Annelida</taxon>
        <taxon>Polychaeta</taxon>
        <taxon>Sedentaria</taxon>
        <taxon>Canalipalpata</taxon>
        <taxon>Sabellida</taxon>
        <taxon>Siboglinidae</taxon>
        <taxon>Ridgeia</taxon>
    </lineage>
</organism>
<reference evidence="4" key="1">
    <citation type="journal article" date="2023" name="Mol. Biol. Evol.">
        <title>Third-Generation Sequencing Reveals the Adaptive Role of the Epigenome in Three Deep-Sea Polychaetes.</title>
        <authorList>
            <person name="Perez M."/>
            <person name="Aroh O."/>
            <person name="Sun Y."/>
            <person name="Lan Y."/>
            <person name="Juniper S.K."/>
            <person name="Young C.R."/>
            <person name="Angers B."/>
            <person name="Qian P.Y."/>
        </authorList>
    </citation>
    <scope>NUCLEOTIDE SEQUENCE</scope>
    <source>
        <strain evidence="4">R07B-5</strain>
    </source>
</reference>
<dbReference type="SUPFAM" id="SSF63712">
    <property type="entry name" value="Nicotinic receptor ligand binding domain-like"/>
    <property type="match status" value="1"/>
</dbReference>
<protein>
    <recommendedName>
        <fullName evidence="3">Neurotransmitter-gated ion-channel ligand-binding domain-containing protein</fullName>
    </recommendedName>
</protein>
<dbReference type="InterPro" id="IPR036734">
    <property type="entry name" value="Neur_chan_lig-bd_sf"/>
</dbReference>
<dbReference type="Gene3D" id="2.70.170.10">
    <property type="entry name" value="Neurotransmitter-gated ion-channel ligand-binding domain"/>
    <property type="match status" value="2"/>
</dbReference>
<keyword evidence="2" id="KW-0472">Membrane</keyword>